<name>A0ABC9SPF5_BACCE</name>
<dbReference type="AlphaFoldDB" id="A0ABC9SPF5"/>
<dbReference type="SUPFAM" id="SSF116915">
    <property type="entry name" value="Hypothetical protein YqbG"/>
    <property type="match status" value="1"/>
</dbReference>
<comment type="caution">
    <text evidence="1">The sequence shown here is derived from an EMBL/GenBank/DDBJ whole genome shotgun (WGS) entry which is preliminary data.</text>
</comment>
<dbReference type="Gene3D" id="1.10.3230.10">
    <property type="entry name" value="YqbG-like"/>
    <property type="match status" value="1"/>
</dbReference>
<dbReference type="CDD" id="cd08053">
    <property type="entry name" value="Yqbg"/>
    <property type="match status" value="1"/>
</dbReference>
<evidence type="ECO:0008006" key="3">
    <source>
        <dbReference type="Google" id="ProtNLM"/>
    </source>
</evidence>
<gene>
    <name evidence="1" type="ORF">IAY_06548</name>
</gene>
<proteinExistence type="predicted"/>
<dbReference type="Proteomes" id="UP000014060">
    <property type="component" value="Unassembled WGS sequence"/>
</dbReference>
<evidence type="ECO:0000313" key="1">
    <source>
        <dbReference type="EMBL" id="EOQ56187.1"/>
    </source>
</evidence>
<evidence type="ECO:0000313" key="2">
    <source>
        <dbReference type="Proteomes" id="UP000014060"/>
    </source>
</evidence>
<organism evidence="1 2">
    <name type="scientific">Bacillus cereus TIAC219</name>
    <dbReference type="NCBI Taxonomy" id="718222"/>
    <lineage>
        <taxon>Bacteria</taxon>
        <taxon>Bacillati</taxon>
        <taxon>Bacillota</taxon>
        <taxon>Bacilli</taxon>
        <taxon>Bacillales</taxon>
        <taxon>Bacillaceae</taxon>
        <taxon>Bacillus</taxon>
        <taxon>Bacillus cereus group</taxon>
    </lineage>
</organism>
<dbReference type="Pfam" id="PF11436">
    <property type="entry name" value="DUF3199"/>
    <property type="match status" value="1"/>
</dbReference>
<dbReference type="InterPro" id="IPR013514">
    <property type="entry name" value="DUF3199_YqbG"/>
</dbReference>
<dbReference type="InterPro" id="IPR036558">
    <property type="entry name" value="YqbG-like_sf"/>
</dbReference>
<dbReference type="EMBL" id="AHCJ01000111">
    <property type="protein sequence ID" value="EOQ56187.1"/>
    <property type="molecule type" value="Genomic_DNA"/>
</dbReference>
<sequence>MPIITPERLLKYTCIDDIKERDPNLLLMDIVEAQNEIFTLTLVNFEDKESFPTVPEVVEIACLKLAQYYALVNADEAALEQMQSERIGNYSYQRQSEKVGNGQYQSTGFVKPNVHSLLSEWIKEKQNNGTARMRLRSI</sequence>
<accession>A0ABC9SPF5</accession>
<protein>
    <recommendedName>
        <fullName evidence="3">DUF3199 family protein</fullName>
    </recommendedName>
</protein>
<dbReference type="RefSeq" id="WP_001121797.1">
    <property type="nucleotide sequence ID" value="NZ_KB976021.1"/>
</dbReference>
<reference evidence="1 2" key="1">
    <citation type="submission" date="2013-01" db="EMBL/GenBank/DDBJ databases">
        <title>The Genome Sequence of Bacillus cereus TIAC219.</title>
        <authorList>
            <consortium name="The Broad Institute Genome Sequencing Platform"/>
            <consortium name="The Broad Institute Genome Sequencing Center for Infectious Disease"/>
            <person name="Feldgarden M."/>
            <person name="Van der Auwera G.A."/>
            <person name="Mahillon J."/>
            <person name="Duprez V."/>
            <person name="Timmery S."/>
            <person name="Mattelet C."/>
            <person name="Dierick K."/>
            <person name="Sun M."/>
            <person name="Yu Z."/>
            <person name="Zhu L."/>
            <person name="Hu X."/>
            <person name="Shank E.B."/>
            <person name="Swiecicka I."/>
            <person name="Hansen B.M."/>
            <person name="Andrup L."/>
            <person name="Walker B."/>
            <person name="Young S.K."/>
            <person name="Zeng Q."/>
            <person name="Gargeya S."/>
            <person name="Fitzgerald M."/>
            <person name="Haas B."/>
            <person name="Abouelleil A."/>
            <person name="Alvarado L."/>
            <person name="Arachchi H.M."/>
            <person name="Berlin A.M."/>
            <person name="Chapman S.B."/>
            <person name="Dewar J."/>
            <person name="Goldberg J."/>
            <person name="Griggs A."/>
            <person name="Gujja S."/>
            <person name="Hansen M."/>
            <person name="Howarth C."/>
            <person name="Imamovic A."/>
            <person name="Larimer J."/>
            <person name="McCowan C."/>
            <person name="Murphy C."/>
            <person name="Neiman D."/>
            <person name="Pearson M."/>
            <person name="Priest M."/>
            <person name="Roberts A."/>
            <person name="Saif S."/>
            <person name="Shea T."/>
            <person name="Sisk P."/>
            <person name="Sykes S."/>
            <person name="Wortman J."/>
            <person name="Nusbaum C."/>
            <person name="Birren B."/>
        </authorList>
    </citation>
    <scope>NUCLEOTIDE SEQUENCE [LARGE SCALE GENOMIC DNA]</scope>
    <source>
        <strain evidence="1 2">TIAC219</strain>
    </source>
</reference>